<evidence type="ECO:0000313" key="2">
    <source>
        <dbReference type="Proteomes" id="UP001164539"/>
    </source>
</evidence>
<keyword evidence="2" id="KW-1185">Reference proteome</keyword>
<accession>A0ACC1XXY6</accession>
<comment type="caution">
    <text evidence="1">The sequence shown here is derived from an EMBL/GenBank/DDBJ whole genome shotgun (WGS) entry which is preliminary data.</text>
</comment>
<dbReference type="Proteomes" id="UP001164539">
    <property type="component" value="Chromosome 7"/>
</dbReference>
<organism evidence="1 2">
    <name type="scientific">Melia azedarach</name>
    <name type="common">Chinaberry tree</name>
    <dbReference type="NCBI Taxonomy" id="155640"/>
    <lineage>
        <taxon>Eukaryota</taxon>
        <taxon>Viridiplantae</taxon>
        <taxon>Streptophyta</taxon>
        <taxon>Embryophyta</taxon>
        <taxon>Tracheophyta</taxon>
        <taxon>Spermatophyta</taxon>
        <taxon>Magnoliopsida</taxon>
        <taxon>eudicotyledons</taxon>
        <taxon>Gunneridae</taxon>
        <taxon>Pentapetalae</taxon>
        <taxon>rosids</taxon>
        <taxon>malvids</taxon>
        <taxon>Sapindales</taxon>
        <taxon>Meliaceae</taxon>
        <taxon>Melia</taxon>
    </lineage>
</organism>
<gene>
    <name evidence="1" type="ORF">OWV82_013528</name>
</gene>
<name>A0ACC1XXY6_MELAZ</name>
<dbReference type="EMBL" id="CM051400">
    <property type="protein sequence ID" value="KAJ4715140.1"/>
    <property type="molecule type" value="Genomic_DNA"/>
</dbReference>
<proteinExistence type="predicted"/>
<protein>
    <submittedName>
        <fullName evidence="1">Alcohol dehydrogenase-like protein</fullName>
    </submittedName>
</protein>
<evidence type="ECO:0000313" key="1">
    <source>
        <dbReference type="EMBL" id="KAJ4715140.1"/>
    </source>
</evidence>
<reference evidence="1 2" key="1">
    <citation type="journal article" date="2023" name="Science">
        <title>Complex scaffold remodeling in plant triterpene biosynthesis.</title>
        <authorList>
            <person name="De La Pena R."/>
            <person name="Hodgson H."/>
            <person name="Liu J.C."/>
            <person name="Stephenson M.J."/>
            <person name="Martin A.C."/>
            <person name="Owen C."/>
            <person name="Harkess A."/>
            <person name="Leebens-Mack J."/>
            <person name="Jimenez L.E."/>
            <person name="Osbourn A."/>
            <person name="Sattely E.S."/>
        </authorList>
    </citation>
    <scope>NUCLEOTIDE SEQUENCE [LARGE SCALE GENOMIC DNA]</scope>
    <source>
        <strain evidence="2">cv. JPN11</strain>
        <tissue evidence="1">Leaf</tissue>
    </source>
</reference>
<sequence length="439" mass="47335">MIRAAITKRLLSSRPDRPILSSSSSWFLNRNHQINNNVNDNDVIRGRPSTSSSSSLAASYHVSSGDYMRGAVFWDVNKPLSIEEFHLPRPKAGEVLIKTKACGVCHSDLHVIKGEIPFSSPCVVGHEITGEVVDHGPLTDNKIIQRFPLGSRVVGAFIMPCGNCSFCSKGHDDLCEDFFAYNRAKGTLYDGETRLFLRDGGKPVFMYSMGGIAEYCVVPANALTVLPESLPYTESAILGCAVFTAYGAMAHAAEVRPGDSVAVIGIGGVGSSCLQIARAFGASEIIAVDVHDRKLQKAKTFGATHTINAIQEDAIEKIREITGGMGVDIAVEALGKPQTFLQCVQSVKDGGKAVMIGLAQTGAVGEVDINRLVRRKIKVIGSYGGRARQDLPKLVKLAESGIFNLSDAVSRRYKFEEANKAYEDLNKGNIVSRAVVEIM</sequence>